<name>A0AC60QA78_IXOPE</name>
<dbReference type="EMBL" id="JABSTQ010009319">
    <property type="protein sequence ID" value="KAG0430485.1"/>
    <property type="molecule type" value="Genomic_DNA"/>
</dbReference>
<organism evidence="1 2">
    <name type="scientific">Ixodes persulcatus</name>
    <name type="common">Taiga tick</name>
    <dbReference type="NCBI Taxonomy" id="34615"/>
    <lineage>
        <taxon>Eukaryota</taxon>
        <taxon>Metazoa</taxon>
        <taxon>Ecdysozoa</taxon>
        <taxon>Arthropoda</taxon>
        <taxon>Chelicerata</taxon>
        <taxon>Arachnida</taxon>
        <taxon>Acari</taxon>
        <taxon>Parasitiformes</taxon>
        <taxon>Ixodida</taxon>
        <taxon>Ixodoidea</taxon>
        <taxon>Ixodidae</taxon>
        <taxon>Ixodinae</taxon>
        <taxon>Ixodes</taxon>
    </lineage>
</organism>
<reference evidence="1 2" key="1">
    <citation type="journal article" date="2020" name="Cell">
        <title>Large-Scale Comparative Analyses of Tick Genomes Elucidate Their Genetic Diversity and Vector Capacities.</title>
        <authorList>
            <consortium name="Tick Genome and Microbiome Consortium (TIGMIC)"/>
            <person name="Jia N."/>
            <person name="Wang J."/>
            <person name="Shi W."/>
            <person name="Du L."/>
            <person name="Sun Y."/>
            <person name="Zhan W."/>
            <person name="Jiang J.F."/>
            <person name="Wang Q."/>
            <person name="Zhang B."/>
            <person name="Ji P."/>
            <person name="Bell-Sakyi L."/>
            <person name="Cui X.M."/>
            <person name="Yuan T.T."/>
            <person name="Jiang B.G."/>
            <person name="Yang W.F."/>
            <person name="Lam T.T."/>
            <person name="Chang Q.C."/>
            <person name="Ding S.J."/>
            <person name="Wang X.J."/>
            <person name="Zhu J.G."/>
            <person name="Ruan X.D."/>
            <person name="Zhao L."/>
            <person name="Wei J.T."/>
            <person name="Ye R.Z."/>
            <person name="Que T.C."/>
            <person name="Du C.H."/>
            <person name="Zhou Y.H."/>
            <person name="Cheng J.X."/>
            <person name="Dai P.F."/>
            <person name="Guo W.B."/>
            <person name="Han X.H."/>
            <person name="Huang E.J."/>
            <person name="Li L.F."/>
            <person name="Wei W."/>
            <person name="Gao Y.C."/>
            <person name="Liu J.Z."/>
            <person name="Shao H.Z."/>
            <person name="Wang X."/>
            <person name="Wang C.C."/>
            <person name="Yang T.C."/>
            <person name="Huo Q.B."/>
            <person name="Li W."/>
            <person name="Chen H.Y."/>
            <person name="Chen S.E."/>
            <person name="Zhou L.G."/>
            <person name="Ni X.B."/>
            <person name="Tian J.H."/>
            <person name="Sheng Y."/>
            <person name="Liu T."/>
            <person name="Pan Y.S."/>
            <person name="Xia L.Y."/>
            <person name="Li J."/>
            <person name="Zhao F."/>
            <person name="Cao W.C."/>
        </authorList>
    </citation>
    <scope>NUCLEOTIDE SEQUENCE [LARGE SCALE GENOMIC DNA]</scope>
    <source>
        <strain evidence="1">Iper-2018</strain>
    </source>
</reference>
<comment type="caution">
    <text evidence="1">The sequence shown here is derived from an EMBL/GenBank/DDBJ whole genome shotgun (WGS) entry which is preliminary data.</text>
</comment>
<keyword evidence="2" id="KW-1185">Reference proteome</keyword>
<proteinExistence type="predicted"/>
<dbReference type="Proteomes" id="UP000805193">
    <property type="component" value="Unassembled WGS sequence"/>
</dbReference>
<protein>
    <submittedName>
        <fullName evidence="1">Uncharacterized protein</fullName>
    </submittedName>
</protein>
<accession>A0AC60QA78</accession>
<evidence type="ECO:0000313" key="1">
    <source>
        <dbReference type="EMBL" id="KAG0430485.1"/>
    </source>
</evidence>
<gene>
    <name evidence="1" type="ORF">HPB47_022646</name>
</gene>
<evidence type="ECO:0000313" key="2">
    <source>
        <dbReference type="Proteomes" id="UP000805193"/>
    </source>
</evidence>
<sequence>MTREKMILPTFIVVAVLACNFGATDATFDFGSPFYWLRDNPVDRTANANLTLNATTMTSETTTAATTTIATTLATTTVATTEASTTSATTTMATSNTSFGTTAATTTVMDLLATAPPANYSSNYSTVNLDDLALAVGHLQDPVLKLVTEADGTANFVVFDGRQGASETVSTSTVTQDFATLASEAAPTSTTALPTSLFTTTGSLGAVSVPPPSFPGLLAFLRPYIPGLRAPLVPTTQTPSTLSTLSQSTPVAFRESDGPPSEASTTITVEPRSVPVTTRPLQTPPAGRSPHSSATAATPAATSGTDLVTQSATVGTVITEATTRPVPASAVLSTTIVTMAEGLPTRTTPFPTKSSTLYVTAQATNTTYADNTKFPDVTADFKTTTGPPFSTRSATHGEGRVTTQFKVTRPTSFVVASSTVPLATHHGVIKITEASTDAANVTQPPQLPGLPSSLDGLQEDGTMRPLAEAGSQYRHYYDPSKIMRSVR</sequence>